<comment type="caution">
    <text evidence="1">The sequence shown here is derived from an EMBL/GenBank/DDBJ whole genome shotgun (WGS) entry which is preliminary data.</text>
</comment>
<organism evidence="1 2">
    <name type="scientific">Bifidobacterium panos</name>
    <dbReference type="NCBI Taxonomy" id="2675321"/>
    <lineage>
        <taxon>Bacteria</taxon>
        <taxon>Bacillati</taxon>
        <taxon>Actinomycetota</taxon>
        <taxon>Actinomycetes</taxon>
        <taxon>Bifidobacteriales</taxon>
        <taxon>Bifidobacteriaceae</taxon>
        <taxon>Bifidobacterium</taxon>
    </lineage>
</organism>
<sequence>MSSDFDFSAMRPDELRSAIVVLQTVNQRAASALKAAKAEWARAHDGGDVEDVTLDGEDAGSITLTKGTEGGYKVVDPVAYANVLCDIEAYLSGGRKAWEKVNYPRPEAMK</sequence>
<evidence type="ECO:0000313" key="1">
    <source>
        <dbReference type="EMBL" id="NMN02807.1"/>
    </source>
</evidence>
<name>A0ABX1T062_9BIFI</name>
<evidence type="ECO:0008006" key="3">
    <source>
        <dbReference type="Google" id="ProtNLM"/>
    </source>
</evidence>
<dbReference type="EMBL" id="JAAIIJ010000034">
    <property type="protein sequence ID" value="NMN02807.1"/>
    <property type="molecule type" value="Genomic_DNA"/>
</dbReference>
<feature type="non-terminal residue" evidence="1">
    <location>
        <position position="110"/>
    </location>
</feature>
<evidence type="ECO:0000313" key="2">
    <source>
        <dbReference type="Proteomes" id="UP000553756"/>
    </source>
</evidence>
<dbReference type="Proteomes" id="UP000553756">
    <property type="component" value="Unassembled WGS sequence"/>
</dbReference>
<protein>
    <recommendedName>
        <fullName evidence="3">Phage protein</fullName>
    </recommendedName>
</protein>
<proteinExistence type="predicted"/>
<keyword evidence="2" id="KW-1185">Reference proteome</keyword>
<reference evidence="1 2" key="1">
    <citation type="submission" date="2020-02" db="EMBL/GenBank/DDBJ databases">
        <title>Characterization of phylogenetic diversity of novel bifidobacterial species isolated in Czech ZOOs.</title>
        <authorList>
            <person name="Lugli G.A."/>
            <person name="Vera N.B."/>
            <person name="Ventura M."/>
        </authorList>
    </citation>
    <scope>NUCLEOTIDE SEQUENCE [LARGE SCALE GENOMIC DNA]</scope>
    <source>
        <strain evidence="1 2">DSM 109963</strain>
    </source>
</reference>
<gene>
    <name evidence="1" type="ORF">G1C94_1429</name>
</gene>
<accession>A0ABX1T062</accession>